<evidence type="ECO:0000259" key="7">
    <source>
        <dbReference type="PROSITE" id="PS50112"/>
    </source>
</evidence>
<dbReference type="STRING" id="660521.SAMN04487949_2615"/>
<proteinExistence type="predicted"/>
<keyword evidence="5" id="KW-0418">Kinase</keyword>
<dbReference type="OrthoDB" id="106630at2157"/>
<sequence>MEERAQLHALLDASSDLLALVDDDGEIQYVNAASERLLAGDADARTDTLVGQQLSEYVHPDDESRLQAAIDAVTTGLSESSPRLTYRCRAADGSWASLDARLSATEPDSGSYLLTARVVSDGREPGSVRSSNPDRTYLRDLTETSNEVLWMFTADWEELLFVNSAYESVWGRSLSVLYEDASDFLEGVHPDDRERVEQAMGRLTNGTAVDIEYRIERPAEDSRWVWVQGEPVFEDGEVVRVVGFARDVTERHERTRQLQVIDRVLRHNLRNSMNIVLGYAAELDGTVDDDGTRSLTRLRAEGERLLDIADKQRELVDVLTTELQSDTVDIGHVVRETVDAVAPEYPECRITTQIDEGATALAFPKIDLAIRELVVNALEHCDGDDPAVEVSVRVDAETVVIEVRDRNPPIPVQNTMVLTGEREIADLFHGDGVGLWLVYWLFERSNGEVTFSENEPDGNCVRGLLPRTERT</sequence>
<dbReference type="PROSITE" id="PS50113">
    <property type="entry name" value="PAC"/>
    <property type="match status" value="1"/>
</dbReference>
<evidence type="ECO:0000256" key="3">
    <source>
        <dbReference type="ARBA" id="ARBA00022553"/>
    </source>
</evidence>
<dbReference type="EMBL" id="FNHL01000003">
    <property type="protein sequence ID" value="SDM79438.1"/>
    <property type="molecule type" value="Genomic_DNA"/>
</dbReference>
<protein>
    <recommendedName>
        <fullName evidence="2">histidine kinase</fullName>
        <ecNumber evidence="2">2.7.13.3</ecNumber>
    </recommendedName>
</protein>
<evidence type="ECO:0000256" key="4">
    <source>
        <dbReference type="ARBA" id="ARBA00022679"/>
    </source>
</evidence>
<dbReference type="Pfam" id="PF08448">
    <property type="entry name" value="PAS_4"/>
    <property type="match status" value="1"/>
</dbReference>
<keyword evidence="10" id="KW-1185">Reference proteome</keyword>
<evidence type="ECO:0000256" key="1">
    <source>
        <dbReference type="ARBA" id="ARBA00000085"/>
    </source>
</evidence>
<reference evidence="10" key="1">
    <citation type="submission" date="2016-10" db="EMBL/GenBank/DDBJ databases">
        <authorList>
            <person name="Varghese N."/>
            <person name="Submissions S."/>
        </authorList>
    </citation>
    <scope>NUCLEOTIDE SEQUENCE [LARGE SCALE GENOMIC DNA]</scope>
    <source>
        <strain evidence="10">CGMCC 1.10119</strain>
    </source>
</reference>
<organism evidence="9 10">
    <name type="scientific">Halogranum gelatinilyticum</name>
    <dbReference type="NCBI Taxonomy" id="660521"/>
    <lineage>
        <taxon>Archaea</taxon>
        <taxon>Methanobacteriati</taxon>
        <taxon>Methanobacteriota</taxon>
        <taxon>Stenosarchaea group</taxon>
        <taxon>Halobacteria</taxon>
        <taxon>Halobacteriales</taxon>
        <taxon>Haloferacaceae</taxon>
    </lineage>
</organism>
<dbReference type="Pfam" id="PF02518">
    <property type="entry name" value="HATPase_c"/>
    <property type="match status" value="1"/>
</dbReference>
<dbReference type="NCBIfam" id="TIGR00229">
    <property type="entry name" value="sensory_box"/>
    <property type="match status" value="2"/>
</dbReference>
<dbReference type="Gene3D" id="3.30.565.10">
    <property type="entry name" value="Histidine kinase-like ATPase, C-terminal domain"/>
    <property type="match status" value="1"/>
</dbReference>
<dbReference type="PROSITE" id="PS50112">
    <property type="entry name" value="PAS"/>
    <property type="match status" value="2"/>
</dbReference>
<dbReference type="Proteomes" id="UP000199451">
    <property type="component" value="Unassembled WGS sequence"/>
</dbReference>
<dbReference type="InterPro" id="IPR000700">
    <property type="entry name" value="PAS-assoc_C"/>
</dbReference>
<dbReference type="AlphaFoldDB" id="A0A1G9W4H6"/>
<dbReference type="InterPro" id="IPR003594">
    <property type="entry name" value="HATPase_dom"/>
</dbReference>
<dbReference type="PANTHER" id="PTHR43304:SF1">
    <property type="entry name" value="PAC DOMAIN-CONTAINING PROTEIN"/>
    <property type="match status" value="1"/>
</dbReference>
<dbReference type="InterPro" id="IPR013656">
    <property type="entry name" value="PAS_4"/>
</dbReference>
<dbReference type="InterPro" id="IPR052162">
    <property type="entry name" value="Sensor_kinase/Photoreceptor"/>
</dbReference>
<feature type="domain" description="PAS" evidence="7">
    <location>
        <begin position="3"/>
        <end position="77"/>
    </location>
</feature>
<dbReference type="PROSITE" id="PS50109">
    <property type="entry name" value="HIS_KIN"/>
    <property type="match status" value="1"/>
</dbReference>
<dbReference type="SMART" id="SM00091">
    <property type="entry name" value="PAS"/>
    <property type="match status" value="2"/>
</dbReference>
<dbReference type="InterPro" id="IPR013655">
    <property type="entry name" value="PAS_fold_3"/>
</dbReference>
<name>A0A1G9W4H6_9EURY</name>
<dbReference type="CDD" id="cd00130">
    <property type="entry name" value="PAS"/>
    <property type="match status" value="2"/>
</dbReference>
<dbReference type="InterPro" id="IPR036890">
    <property type="entry name" value="HATPase_C_sf"/>
</dbReference>
<evidence type="ECO:0000256" key="2">
    <source>
        <dbReference type="ARBA" id="ARBA00012438"/>
    </source>
</evidence>
<dbReference type="EC" id="2.7.13.3" evidence="2"/>
<gene>
    <name evidence="9" type="ORF">SAMN04487949_2615</name>
</gene>
<dbReference type="Pfam" id="PF08447">
    <property type="entry name" value="PAS_3"/>
    <property type="match status" value="1"/>
</dbReference>
<dbReference type="Gene3D" id="3.30.450.20">
    <property type="entry name" value="PAS domain"/>
    <property type="match status" value="2"/>
</dbReference>
<dbReference type="InterPro" id="IPR005467">
    <property type="entry name" value="His_kinase_dom"/>
</dbReference>
<keyword evidence="3" id="KW-0597">Phosphoprotein</keyword>
<comment type="catalytic activity">
    <reaction evidence="1">
        <text>ATP + protein L-histidine = ADP + protein N-phospho-L-histidine.</text>
        <dbReference type="EC" id="2.7.13.3"/>
    </reaction>
</comment>
<feature type="domain" description="PAS" evidence="7">
    <location>
        <begin position="134"/>
        <end position="207"/>
    </location>
</feature>
<evidence type="ECO:0000313" key="10">
    <source>
        <dbReference type="Proteomes" id="UP000199451"/>
    </source>
</evidence>
<evidence type="ECO:0000313" key="9">
    <source>
        <dbReference type="EMBL" id="SDM79438.1"/>
    </source>
</evidence>
<accession>A0A1G9W4H6</accession>
<dbReference type="SMART" id="SM00086">
    <property type="entry name" value="PAC"/>
    <property type="match status" value="2"/>
</dbReference>
<dbReference type="InterPro" id="IPR000014">
    <property type="entry name" value="PAS"/>
</dbReference>
<feature type="domain" description="Histidine kinase" evidence="6">
    <location>
        <begin position="264"/>
        <end position="469"/>
    </location>
</feature>
<dbReference type="RefSeq" id="WP_089698027.1">
    <property type="nucleotide sequence ID" value="NZ_FNHL01000003.1"/>
</dbReference>
<keyword evidence="4" id="KW-0808">Transferase</keyword>
<dbReference type="SUPFAM" id="SSF55785">
    <property type="entry name" value="PYP-like sensor domain (PAS domain)"/>
    <property type="match status" value="2"/>
</dbReference>
<dbReference type="InterPro" id="IPR035965">
    <property type="entry name" value="PAS-like_dom_sf"/>
</dbReference>
<dbReference type="InterPro" id="IPR001610">
    <property type="entry name" value="PAC"/>
</dbReference>
<dbReference type="SUPFAM" id="SSF55874">
    <property type="entry name" value="ATPase domain of HSP90 chaperone/DNA topoisomerase II/histidine kinase"/>
    <property type="match status" value="1"/>
</dbReference>
<evidence type="ECO:0000259" key="8">
    <source>
        <dbReference type="PROSITE" id="PS50113"/>
    </source>
</evidence>
<dbReference type="GO" id="GO:0004673">
    <property type="term" value="F:protein histidine kinase activity"/>
    <property type="evidence" value="ECO:0007669"/>
    <property type="project" value="UniProtKB-EC"/>
</dbReference>
<evidence type="ECO:0000256" key="5">
    <source>
        <dbReference type="ARBA" id="ARBA00022777"/>
    </source>
</evidence>
<dbReference type="CDD" id="cd16936">
    <property type="entry name" value="HATPase_RsbW-like"/>
    <property type="match status" value="1"/>
</dbReference>
<evidence type="ECO:0000259" key="6">
    <source>
        <dbReference type="PROSITE" id="PS50109"/>
    </source>
</evidence>
<dbReference type="PANTHER" id="PTHR43304">
    <property type="entry name" value="PHYTOCHROME-LIKE PROTEIN CPH1"/>
    <property type="match status" value="1"/>
</dbReference>
<feature type="domain" description="PAC" evidence="8">
    <location>
        <begin position="209"/>
        <end position="260"/>
    </location>
</feature>